<dbReference type="KEGG" id="gma:AciX8_2428"/>
<dbReference type="Proteomes" id="UP000007113">
    <property type="component" value="Chromosome"/>
</dbReference>
<dbReference type="HOGENOM" id="CLU_2012018_0_0_0"/>
<dbReference type="AlphaFoldDB" id="G8NY71"/>
<dbReference type="STRING" id="682795.AciX8_2428"/>
<evidence type="ECO:0000313" key="1">
    <source>
        <dbReference type="EMBL" id="AEU36745.1"/>
    </source>
</evidence>
<proteinExistence type="predicted"/>
<evidence type="ECO:0000313" key="2">
    <source>
        <dbReference type="Proteomes" id="UP000007113"/>
    </source>
</evidence>
<organism evidence="1 2">
    <name type="scientific">Granulicella mallensis (strain ATCC BAA-1857 / DSM 23137 / MP5ACTX8)</name>
    <dbReference type="NCBI Taxonomy" id="682795"/>
    <lineage>
        <taxon>Bacteria</taxon>
        <taxon>Pseudomonadati</taxon>
        <taxon>Acidobacteriota</taxon>
        <taxon>Terriglobia</taxon>
        <taxon>Terriglobales</taxon>
        <taxon>Acidobacteriaceae</taxon>
        <taxon>Granulicella</taxon>
    </lineage>
</organism>
<gene>
    <name evidence="1" type="ordered locus">AciX8_2428</name>
</gene>
<dbReference type="EMBL" id="CP003130">
    <property type="protein sequence ID" value="AEU36745.1"/>
    <property type="molecule type" value="Genomic_DNA"/>
</dbReference>
<sequence length="123" mass="13339">MSDTFVGAISQLAGKLLHLKGQEAPTGWPTAVADVFDWAMIPAHGGASNDDSLQIRATLAITVDGHRHYGLLHSVGMGDYPALEFLNHSEKPATLLVRYNARDPDEMIAMPNDEALPFEIGRD</sequence>
<accession>G8NY71</accession>
<name>G8NY71_GRAMM</name>
<protein>
    <submittedName>
        <fullName evidence="1">Uncharacterized protein</fullName>
    </submittedName>
</protein>
<dbReference type="RefSeq" id="WP_014265623.1">
    <property type="nucleotide sequence ID" value="NC_016631.1"/>
</dbReference>
<reference evidence="1 2" key="1">
    <citation type="submission" date="2011-11" db="EMBL/GenBank/DDBJ databases">
        <title>Complete sequence of Granulicella mallensis MP5ACTX8.</title>
        <authorList>
            <consortium name="US DOE Joint Genome Institute"/>
            <person name="Lucas S."/>
            <person name="Copeland A."/>
            <person name="Lapidus A."/>
            <person name="Cheng J.-F."/>
            <person name="Goodwin L."/>
            <person name="Pitluck S."/>
            <person name="Peters L."/>
            <person name="Lu M."/>
            <person name="Detter J.C."/>
            <person name="Han C."/>
            <person name="Tapia R."/>
            <person name="Land M."/>
            <person name="Hauser L."/>
            <person name="Kyrpides N."/>
            <person name="Ivanova N."/>
            <person name="Mikhailova N."/>
            <person name="Pagani I."/>
            <person name="Rawat S."/>
            <person name="Mannisto M."/>
            <person name="Haggblom M."/>
            <person name="Woyke T."/>
        </authorList>
    </citation>
    <scope>NUCLEOTIDE SEQUENCE [LARGE SCALE GENOMIC DNA]</scope>
    <source>
        <strain evidence="2">ATCC BAA-1857 / DSM 23137 / MP5ACTX8</strain>
    </source>
</reference>
<keyword evidence="2" id="KW-1185">Reference proteome</keyword>